<feature type="compositionally biased region" description="Basic and acidic residues" evidence="2">
    <location>
        <begin position="745"/>
        <end position="770"/>
    </location>
</feature>
<feature type="compositionally biased region" description="Pro residues" evidence="2">
    <location>
        <begin position="881"/>
        <end position="898"/>
    </location>
</feature>
<dbReference type="InterPro" id="IPR022157">
    <property type="entry name" value="Dynactin"/>
</dbReference>
<feature type="compositionally biased region" description="Polar residues" evidence="2">
    <location>
        <begin position="791"/>
        <end position="815"/>
    </location>
</feature>
<evidence type="ECO:0000313" key="4">
    <source>
        <dbReference type="EMBL" id="KAA1100873.1"/>
    </source>
</evidence>
<accession>A0A5B0PIU6</accession>
<evidence type="ECO:0000256" key="1">
    <source>
        <dbReference type="SAM" id="Coils"/>
    </source>
</evidence>
<proteinExistence type="predicted"/>
<feature type="compositionally biased region" description="Polar residues" evidence="2">
    <location>
        <begin position="773"/>
        <end position="783"/>
    </location>
</feature>
<evidence type="ECO:0000256" key="2">
    <source>
        <dbReference type="SAM" id="MobiDB-lite"/>
    </source>
</evidence>
<feature type="region of interest" description="Disordered" evidence="2">
    <location>
        <begin position="831"/>
        <end position="898"/>
    </location>
</feature>
<dbReference type="EMBL" id="VDEP01000339">
    <property type="protein sequence ID" value="KAA1100873.1"/>
    <property type="molecule type" value="Genomic_DNA"/>
</dbReference>
<feature type="domain" description="Dynein associated protein" evidence="3">
    <location>
        <begin position="268"/>
        <end position="377"/>
    </location>
</feature>
<evidence type="ECO:0000259" key="3">
    <source>
        <dbReference type="Pfam" id="PF12455"/>
    </source>
</evidence>
<comment type="caution">
    <text evidence="4">The sequence shown here is derived from an EMBL/GenBank/DDBJ whole genome shotgun (WGS) entry which is preliminary data.</text>
</comment>
<organism evidence="4 5">
    <name type="scientific">Puccinia graminis f. sp. tritici</name>
    <dbReference type="NCBI Taxonomy" id="56615"/>
    <lineage>
        <taxon>Eukaryota</taxon>
        <taxon>Fungi</taxon>
        <taxon>Dikarya</taxon>
        <taxon>Basidiomycota</taxon>
        <taxon>Pucciniomycotina</taxon>
        <taxon>Pucciniomycetes</taxon>
        <taxon>Pucciniales</taxon>
        <taxon>Pucciniaceae</taxon>
        <taxon>Puccinia</taxon>
    </lineage>
</organism>
<dbReference type="AlphaFoldDB" id="A0A5B0PIU6"/>
<dbReference type="Proteomes" id="UP000325313">
    <property type="component" value="Unassembled WGS sequence"/>
</dbReference>
<feature type="compositionally biased region" description="Polar residues" evidence="2">
    <location>
        <begin position="847"/>
        <end position="856"/>
    </location>
</feature>
<reference evidence="4 5" key="1">
    <citation type="submission" date="2019-05" db="EMBL/GenBank/DDBJ databases">
        <title>Emergence of the Ug99 lineage of the wheat stem rust pathogen through somatic hybridization.</title>
        <authorList>
            <person name="Li F."/>
            <person name="Upadhyaya N.M."/>
            <person name="Sperschneider J."/>
            <person name="Matny O."/>
            <person name="Nguyen-Phuc H."/>
            <person name="Mago R."/>
            <person name="Raley C."/>
            <person name="Miller M.E."/>
            <person name="Silverstein K.A.T."/>
            <person name="Henningsen E."/>
            <person name="Hirsch C.D."/>
            <person name="Visser B."/>
            <person name="Pretorius Z.A."/>
            <person name="Steffenson B.J."/>
            <person name="Schwessinger B."/>
            <person name="Dodds P.N."/>
            <person name="Figueroa M."/>
        </authorList>
    </citation>
    <scope>NUCLEOTIDE SEQUENCE [LARGE SCALE GENOMIC DNA]</scope>
    <source>
        <strain evidence="4 5">Ug99</strain>
    </source>
</reference>
<evidence type="ECO:0000313" key="5">
    <source>
        <dbReference type="Proteomes" id="UP000325313"/>
    </source>
</evidence>
<keyword evidence="1" id="KW-0175">Coiled coil</keyword>
<dbReference type="Pfam" id="PF12455">
    <property type="entry name" value="Dynactin"/>
    <property type="match status" value="1"/>
</dbReference>
<feature type="compositionally biased region" description="Polar residues" evidence="2">
    <location>
        <begin position="863"/>
        <end position="872"/>
    </location>
</feature>
<feature type="compositionally biased region" description="Polar residues" evidence="2">
    <location>
        <begin position="694"/>
        <end position="711"/>
    </location>
</feature>
<feature type="coiled-coil region" evidence="1">
    <location>
        <begin position="53"/>
        <end position="191"/>
    </location>
</feature>
<protein>
    <recommendedName>
        <fullName evidence="3">Dynein associated protein domain-containing protein</fullName>
    </recommendedName>
</protein>
<name>A0A5B0PIU6_PUCGR</name>
<gene>
    <name evidence="4" type="ORF">PGTUg99_031645</name>
</gene>
<feature type="region of interest" description="Disordered" evidence="2">
    <location>
        <begin position="694"/>
        <end position="819"/>
    </location>
</feature>
<sequence length="898" mass="100135">MAEERLNQTESLLVSMKDELETLKVELGLLKEIQVRIESGGPEESDQATTLKVIQLEKQNSRLKEALARMGDLSQEAEQASREYSVLLSQLEAAESQVEELKQQSDASMEVEDMLEQLTEQNLTLNEKIEDMKMIIEDLEALKELADELEENHVETEKQIQEEIDFKDIQLREHKKRNEALEESVADYKSTILQFRELVLSLQTDLDAMRERQQIQHDESQSVASQTQAMLNLNQKLQNSSVKGQVKAIDLELCKLESTQAMLQCSIMKREELKEGDVGREIERFLPQMRHLAEIYVSNSDYDVAELQYRDISTLDVDLDSILVCIAFAKQTIAALEQDGQIDPNADLSDIVFCPLQNLLGQARTAKVISKKLLRRLQDLTRQSCSLNPNHSNAITVLKDNTYDLTNVSLSLADLVERYCSELVSSKEIFLLDAYNHILQEATHDIVKHTGRPLKELFTLLSHLALDLGITLGVATDPEHVARSKYILHIHQCLKQIVADSDNRHLASFASLSPMQFTNNAHSSPSPETLSQPRISVQPVPSLRAVATTVPNGKLTIISKHASINDWHSENTNTTHPAVPSQQHHCTLLHLSPVDVQVIDQTPTSADFQSPVNNCMPSPVLPGTVIGGVDPHKDSPHTHILPIPISPFSHSPSDYQPFSQSPRIQVITLTPPTKTHQKITDLLIRARINLQEALSATPQARSTSNSPSDSPVRQYHPQHFTQAYPPKHGDGQSSDEDNNSGLSSIKEDRTAEMAAEHSWRIRHPKTDVDHANPYTQVSTSSHPHTTKSEKSTASTNPDQTQNSINSPPTSHSPTQFLEHDHNPRKHVHATITALDTPYVGHQRAKTNDSLGRPQSINDEHNSLRTISNSALSSEDVVLPSSQPPSSSPDAPPPTQIDP</sequence>